<evidence type="ECO:0000313" key="2">
    <source>
        <dbReference type="EMBL" id="RJF97869.1"/>
    </source>
</evidence>
<evidence type="ECO:0000313" key="3">
    <source>
        <dbReference type="Proteomes" id="UP000265955"/>
    </source>
</evidence>
<dbReference type="InterPro" id="IPR013589">
    <property type="entry name" value="Bac_transglu_N"/>
</dbReference>
<accession>A0A3A3GAG8</accession>
<feature type="domain" description="Transglutaminase-like" evidence="1">
    <location>
        <begin position="158"/>
        <end position="224"/>
    </location>
</feature>
<evidence type="ECO:0000259" key="1">
    <source>
        <dbReference type="SMART" id="SM00460"/>
    </source>
</evidence>
<dbReference type="Proteomes" id="UP000265955">
    <property type="component" value="Unassembled WGS sequence"/>
</dbReference>
<comment type="caution">
    <text evidence="2">The sequence shown here is derived from an EMBL/GenBank/DDBJ whole genome shotgun (WGS) entry which is preliminary data.</text>
</comment>
<protein>
    <submittedName>
        <fullName evidence="2">Transglutaminase family protein</fullName>
    </submittedName>
</protein>
<dbReference type="Pfam" id="PF01841">
    <property type="entry name" value="Transglut_core"/>
    <property type="match status" value="1"/>
</dbReference>
<dbReference type="InterPro" id="IPR002931">
    <property type="entry name" value="Transglutaminase-like"/>
</dbReference>
<dbReference type="OrthoDB" id="9804872at2"/>
<dbReference type="InterPro" id="IPR038765">
    <property type="entry name" value="Papain-like_cys_pep_sf"/>
</dbReference>
<dbReference type="RefSeq" id="WP_119767815.1">
    <property type="nucleotide sequence ID" value="NZ_QYUO01000001.1"/>
</dbReference>
<sequence>MPLSIRHETVYHYTAPLNYTIQQLRLTPRVEPHQRLLSWNISSTGRMHDFADAFGNRCHMLTICGRHDEVRIVASGTVDVAALDRGRLATPVDFSPLVFTVPTRLTEADAALTEFAHTRLRTGAGANSMLLLELADAIQDAVLYQTGATVVTSTAAEALRLKQGVCQDHAHLFLACCHVHGIPARYVSGYIDPGDSSHAESHAWVDVWVDEDGFSGWVSIDVTHARFTDASHCRLGIGRDYDSAAPIRGVRRGGGNESLSVRVEVLYQS</sequence>
<keyword evidence="3" id="KW-1185">Reference proteome</keyword>
<dbReference type="PANTHER" id="PTHR33490">
    <property type="entry name" value="BLR5614 PROTEIN-RELATED"/>
    <property type="match status" value="1"/>
</dbReference>
<proteinExistence type="predicted"/>
<dbReference type="Gene3D" id="3.10.620.30">
    <property type="match status" value="1"/>
</dbReference>
<dbReference type="SUPFAM" id="SSF54001">
    <property type="entry name" value="Cysteine proteinases"/>
    <property type="match status" value="1"/>
</dbReference>
<organism evidence="2 3">
    <name type="scientific">Noviherbaspirillum saxi</name>
    <dbReference type="NCBI Taxonomy" id="2320863"/>
    <lineage>
        <taxon>Bacteria</taxon>
        <taxon>Pseudomonadati</taxon>
        <taxon>Pseudomonadota</taxon>
        <taxon>Betaproteobacteria</taxon>
        <taxon>Burkholderiales</taxon>
        <taxon>Oxalobacteraceae</taxon>
        <taxon>Noviherbaspirillum</taxon>
    </lineage>
</organism>
<dbReference type="SMART" id="SM00460">
    <property type="entry name" value="TGc"/>
    <property type="match status" value="1"/>
</dbReference>
<gene>
    <name evidence="2" type="ORF">D3871_04540</name>
</gene>
<reference evidence="3" key="1">
    <citation type="submission" date="2018-09" db="EMBL/GenBank/DDBJ databases">
        <authorList>
            <person name="Zhu H."/>
        </authorList>
    </citation>
    <scope>NUCLEOTIDE SEQUENCE [LARGE SCALE GENOMIC DNA]</scope>
    <source>
        <strain evidence="3">K1R23-30</strain>
    </source>
</reference>
<dbReference type="AlphaFoldDB" id="A0A3A3GAG8"/>
<name>A0A3A3GAG8_9BURK</name>
<dbReference type="PANTHER" id="PTHR33490:SF6">
    <property type="entry name" value="SLL1049 PROTEIN"/>
    <property type="match status" value="1"/>
</dbReference>
<dbReference type="Pfam" id="PF08379">
    <property type="entry name" value="Bact_transglu_N"/>
    <property type="match status" value="1"/>
</dbReference>
<dbReference type="EMBL" id="QYUO01000001">
    <property type="protein sequence ID" value="RJF97869.1"/>
    <property type="molecule type" value="Genomic_DNA"/>
</dbReference>